<dbReference type="AlphaFoldDB" id="A0A8T0H8U5"/>
<sequence length="163" mass="18909">MDSDHSSMEEVDSQSRFNEYLNHVLSDFPPRYVSILEAAPMFRAALLDDLGWYDQETHNLHLSEGLSNVHPQLVLSAVTRGREALCRILCCIFLESPRFSFVAVYPPRLMRVNGKLEFVMEMVAEKPNPFVDRPDTTEAYRELIYILDPILKCWTIRIPIETF</sequence>
<evidence type="ECO:0000313" key="2">
    <source>
        <dbReference type="Proteomes" id="UP000822688"/>
    </source>
</evidence>
<proteinExistence type="predicted"/>
<name>A0A8T0H8U5_CERPU</name>
<keyword evidence="2" id="KW-1185">Reference proteome</keyword>
<dbReference type="EMBL" id="CM026428">
    <property type="protein sequence ID" value="KAG0566774.1"/>
    <property type="molecule type" value="Genomic_DNA"/>
</dbReference>
<organism evidence="1 2">
    <name type="scientific">Ceratodon purpureus</name>
    <name type="common">Fire moss</name>
    <name type="synonym">Dicranum purpureum</name>
    <dbReference type="NCBI Taxonomy" id="3225"/>
    <lineage>
        <taxon>Eukaryota</taxon>
        <taxon>Viridiplantae</taxon>
        <taxon>Streptophyta</taxon>
        <taxon>Embryophyta</taxon>
        <taxon>Bryophyta</taxon>
        <taxon>Bryophytina</taxon>
        <taxon>Bryopsida</taxon>
        <taxon>Dicranidae</taxon>
        <taxon>Pseudoditrichales</taxon>
        <taxon>Ditrichaceae</taxon>
        <taxon>Ceratodon</taxon>
    </lineage>
</organism>
<dbReference type="Proteomes" id="UP000822688">
    <property type="component" value="Chromosome 7"/>
</dbReference>
<comment type="caution">
    <text evidence="1">The sequence shown here is derived from an EMBL/GenBank/DDBJ whole genome shotgun (WGS) entry which is preliminary data.</text>
</comment>
<evidence type="ECO:0000313" key="1">
    <source>
        <dbReference type="EMBL" id="KAG0566774.1"/>
    </source>
</evidence>
<accession>A0A8T0H8U5</accession>
<gene>
    <name evidence="1" type="ORF">KC19_7G086500</name>
</gene>
<reference evidence="1" key="1">
    <citation type="submission" date="2020-06" db="EMBL/GenBank/DDBJ databases">
        <title>WGS assembly of Ceratodon purpureus strain R40.</title>
        <authorList>
            <person name="Carey S.B."/>
            <person name="Jenkins J."/>
            <person name="Shu S."/>
            <person name="Lovell J.T."/>
            <person name="Sreedasyam A."/>
            <person name="Maumus F."/>
            <person name="Tiley G.P."/>
            <person name="Fernandez-Pozo N."/>
            <person name="Barry K."/>
            <person name="Chen C."/>
            <person name="Wang M."/>
            <person name="Lipzen A."/>
            <person name="Daum C."/>
            <person name="Saski C.A."/>
            <person name="Payton A.C."/>
            <person name="Mcbreen J.C."/>
            <person name="Conrad R.E."/>
            <person name="Kollar L.M."/>
            <person name="Olsson S."/>
            <person name="Huttunen S."/>
            <person name="Landis J.B."/>
            <person name="Wickett N.J."/>
            <person name="Johnson M.G."/>
            <person name="Rensing S.A."/>
            <person name="Grimwood J."/>
            <person name="Schmutz J."/>
            <person name="Mcdaniel S.F."/>
        </authorList>
    </citation>
    <scope>NUCLEOTIDE SEQUENCE</scope>
    <source>
        <strain evidence="1">R40</strain>
    </source>
</reference>
<protein>
    <submittedName>
        <fullName evidence="1">Uncharacterized protein</fullName>
    </submittedName>
</protein>